<dbReference type="PANTHER" id="PTHR45961">
    <property type="entry name" value="IP21249P"/>
    <property type="match status" value="1"/>
</dbReference>
<evidence type="ECO:0000256" key="1">
    <source>
        <dbReference type="ARBA" id="ARBA00008601"/>
    </source>
</evidence>
<evidence type="ECO:0000259" key="4">
    <source>
        <dbReference type="PROSITE" id="PS50056"/>
    </source>
</evidence>
<evidence type="ECO:0000256" key="2">
    <source>
        <dbReference type="ARBA" id="ARBA00022801"/>
    </source>
</evidence>
<proteinExistence type="inferred from homology"/>
<dbReference type="GO" id="GO:0004721">
    <property type="term" value="F:phosphoprotein phosphatase activity"/>
    <property type="evidence" value="ECO:0007669"/>
    <property type="project" value="UniProtKB-KW"/>
</dbReference>
<dbReference type="Gene3D" id="3.90.190.10">
    <property type="entry name" value="Protein tyrosine phosphatase superfamily"/>
    <property type="match status" value="1"/>
</dbReference>
<keyword evidence="6" id="KW-1185">Reference proteome</keyword>
<evidence type="ECO:0000256" key="3">
    <source>
        <dbReference type="ARBA" id="ARBA00022912"/>
    </source>
</evidence>
<gene>
    <name evidence="5" type="ORF">KFE25_012474</name>
</gene>
<dbReference type="PROSITE" id="PS50056">
    <property type="entry name" value="TYR_PHOSPHATASE_2"/>
    <property type="match status" value="1"/>
</dbReference>
<dbReference type="CDD" id="cd14498">
    <property type="entry name" value="DSP"/>
    <property type="match status" value="1"/>
</dbReference>
<evidence type="ECO:0000313" key="5">
    <source>
        <dbReference type="EMBL" id="KAG8465111.1"/>
    </source>
</evidence>
<evidence type="ECO:0000313" key="6">
    <source>
        <dbReference type="Proteomes" id="UP000751190"/>
    </source>
</evidence>
<organism evidence="5 6">
    <name type="scientific">Diacronema lutheri</name>
    <name type="common">Unicellular marine alga</name>
    <name type="synonym">Monochrysis lutheri</name>
    <dbReference type="NCBI Taxonomy" id="2081491"/>
    <lineage>
        <taxon>Eukaryota</taxon>
        <taxon>Haptista</taxon>
        <taxon>Haptophyta</taxon>
        <taxon>Pavlovophyceae</taxon>
        <taxon>Pavlovales</taxon>
        <taxon>Pavlovaceae</taxon>
        <taxon>Diacronema</taxon>
    </lineage>
</organism>
<dbReference type="EMBL" id="JAGTXO010000011">
    <property type="protein sequence ID" value="KAG8465111.1"/>
    <property type="molecule type" value="Genomic_DNA"/>
</dbReference>
<dbReference type="Proteomes" id="UP000751190">
    <property type="component" value="Unassembled WGS sequence"/>
</dbReference>
<dbReference type="Pfam" id="PF00782">
    <property type="entry name" value="DSPc"/>
    <property type="match status" value="1"/>
</dbReference>
<feature type="domain" description="Tyrosine specific protein phosphatases" evidence="4">
    <location>
        <begin position="181"/>
        <end position="239"/>
    </location>
</feature>
<dbReference type="InterPro" id="IPR020422">
    <property type="entry name" value="TYR_PHOSPHATASE_DUAL_dom"/>
</dbReference>
<accession>A0A8J6CBH6</accession>
<comment type="similarity">
    <text evidence="1">Belongs to the protein-tyrosine phosphatase family. Non-receptor class dual specificity subfamily.</text>
</comment>
<dbReference type="AlphaFoldDB" id="A0A8J6CBH6"/>
<sequence length="280" mass="30073">MRGLGVGACSSPVGSGRRAQMTGAPAAVGAQSPCSPLAASRLSAIEVQVASSQFSAEGVGHAFELRRPISRVTARKCAACGEDIKAHSRAEVMDETLLVVLDATAEERASVILDGELMVGGFKTVATECAHDERVVVINCAGTRLHAFMPRTAAPFDALRTAGRLRDLEWEDSEKYKMHEEELLDALRWARQQTQAGNPVLVNCAQGQSRSGAFATAYLMATRDISAAEALESVQAKRPLVQPNTGFVAQLAELETVVRSEGRKWKMLPRLLTRDSSPRA</sequence>
<name>A0A8J6CBH6_DIALT</name>
<comment type="caution">
    <text evidence="5">The sequence shown here is derived from an EMBL/GenBank/DDBJ whole genome shotgun (WGS) entry which is preliminary data.</text>
</comment>
<dbReference type="InterPro" id="IPR000387">
    <property type="entry name" value="Tyr_Pase_dom"/>
</dbReference>
<dbReference type="InterPro" id="IPR029021">
    <property type="entry name" value="Prot-tyrosine_phosphatase-like"/>
</dbReference>
<reference evidence="5" key="1">
    <citation type="submission" date="2021-05" db="EMBL/GenBank/DDBJ databases">
        <title>The genome of the haptophyte Pavlova lutheri (Diacronema luteri, Pavlovales) - a model for lipid biosynthesis in eukaryotic algae.</title>
        <authorList>
            <person name="Hulatt C.J."/>
            <person name="Posewitz M.C."/>
        </authorList>
    </citation>
    <scope>NUCLEOTIDE SEQUENCE</scope>
    <source>
        <strain evidence="5">NIVA-4/92</strain>
    </source>
</reference>
<dbReference type="OrthoDB" id="10252009at2759"/>
<keyword evidence="2" id="KW-0378">Hydrolase</keyword>
<protein>
    <recommendedName>
        <fullName evidence="4">Tyrosine specific protein phosphatases domain-containing protein</fullName>
    </recommendedName>
</protein>
<dbReference type="InterPro" id="IPR000340">
    <property type="entry name" value="Dual-sp_phosphatase_cat-dom"/>
</dbReference>
<dbReference type="SUPFAM" id="SSF52799">
    <property type="entry name" value="(Phosphotyrosine protein) phosphatases II"/>
    <property type="match status" value="1"/>
</dbReference>
<dbReference type="OMA" id="CEPISAI"/>
<dbReference type="InterPro" id="IPR052103">
    <property type="entry name" value="Dual_spec_Phospatases"/>
</dbReference>
<dbReference type="SMART" id="SM00195">
    <property type="entry name" value="DSPc"/>
    <property type="match status" value="1"/>
</dbReference>
<dbReference type="PANTHER" id="PTHR45961:SF6">
    <property type="entry name" value="IP21249P"/>
    <property type="match status" value="1"/>
</dbReference>
<keyword evidence="3" id="KW-0904">Protein phosphatase</keyword>